<reference evidence="1 2" key="1">
    <citation type="submission" date="2019-03" db="EMBL/GenBank/DDBJ databases">
        <title>Single cell metagenomics reveals metabolic interactions within the superorganism composed of flagellate Streblomastix strix and complex community of Bacteroidetes bacteria on its surface.</title>
        <authorList>
            <person name="Treitli S.C."/>
            <person name="Kolisko M."/>
            <person name="Husnik F."/>
            <person name="Keeling P."/>
            <person name="Hampl V."/>
        </authorList>
    </citation>
    <scope>NUCLEOTIDE SEQUENCE [LARGE SCALE GENOMIC DNA]</scope>
    <source>
        <strain evidence="1">ST1C</strain>
    </source>
</reference>
<comment type="caution">
    <text evidence="1">The sequence shown here is derived from an EMBL/GenBank/DDBJ whole genome shotgun (WGS) entry which is preliminary data.</text>
</comment>
<sequence length="312" mass="35756">VQFVQLKARQLCCLFLNYKMSNIYIDEALLDAACLLEFSELYTYIHEREPKPIVDGLASQIIIGPQYLQDQVKHNGDKLSVQHPPPTPITPIHVAAEVIAVPLYTLTQPLLPFNINNVGIKFNKLRNNVVYNIELYLREDFMGFVFTSFHEELWPFCKHALMLGDDEGHQQNIMGYISEKGFYIRSSIGSIDQITPIKGNSHIAIAYTYYSDYDPYRRAARDVNSDGKINIVDEWHVNSIIDGKKTMSLVVYVVQKWTEAIGDGVQPYDPIRFASYLKKDIDSNTFSIPFEGKLLRRKLEKNPKTPSTLDFP</sequence>
<proteinExistence type="predicted"/>
<organism evidence="1 2">
    <name type="scientific">Streblomastix strix</name>
    <dbReference type="NCBI Taxonomy" id="222440"/>
    <lineage>
        <taxon>Eukaryota</taxon>
        <taxon>Metamonada</taxon>
        <taxon>Preaxostyla</taxon>
        <taxon>Oxymonadida</taxon>
        <taxon>Streblomastigidae</taxon>
        <taxon>Streblomastix</taxon>
    </lineage>
</organism>
<dbReference type="EMBL" id="SNRW01002482">
    <property type="protein sequence ID" value="KAA6392622.1"/>
    <property type="molecule type" value="Genomic_DNA"/>
</dbReference>
<gene>
    <name evidence="1" type="ORF">EZS28_011846</name>
</gene>
<protein>
    <submittedName>
        <fullName evidence="1">Uncharacterized protein</fullName>
    </submittedName>
</protein>
<dbReference type="Proteomes" id="UP000324800">
    <property type="component" value="Unassembled WGS sequence"/>
</dbReference>
<evidence type="ECO:0000313" key="2">
    <source>
        <dbReference type="Proteomes" id="UP000324800"/>
    </source>
</evidence>
<name>A0A5J4WDN0_9EUKA</name>
<feature type="non-terminal residue" evidence="1">
    <location>
        <position position="1"/>
    </location>
</feature>
<dbReference type="AlphaFoldDB" id="A0A5J4WDN0"/>
<evidence type="ECO:0000313" key="1">
    <source>
        <dbReference type="EMBL" id="KAA6392622.1"/>
    </source>
</evidence>
<accession>A0A5J4WDN0</accession>